<reference evidence="1" key="2">
    <citation type="submission" date="2020-11" db="EMBL/GenBank/DDBJ databases">
        <authorList>
            <person name="McCartney M.A."/>
            <person name="Auch B."/>
            <person name="Kono T."/>
            <person name="Mallez S."/>
            <person name="Becker A."/>
            <person name="Gohl D.M."/>
            <person name="Silverstein K.A.T."/>
            <person name="Koren S."/>
            <person name="Bechman K.B."/>
            <person name="Herman A."/>
            <person name="Abrahante J.E."/>
            <person name="Garbe J."/>
        </authorList>
    </citation>
    <scope>NUCLEOTIDE SEQUENCE</scope>
    <source>
        <strain evidence="1">Duluth1</strain>
        <tissue evidence="1">Whole animal</tissue>
    </source>
</reference>
<dbReference type="EMBL" id="JAIWYP010000009">
    <property type="protein sequence ID" value="KAH3776075.1"/>
    <property type="molecule type" value="Genomic_DNA"/>
</dbReference>
<comment type="caution">
    <text evidence="1">The sequence shown here is derived from an EMBL/GenBank/DDBJ whole genome shotgun (WGS) entry which is preliminary data.</text>
</comment>
<gene>
    <name evidence="1" type="ORF">DPMN_177488</name>
</gene>
<reference evidence="1" key="1">
    <citation type="journal article" date="2019" name="bioRxiv">
        <title>The Genome of the Zebra Mussel, Dreissena polymorpha: A Resource for Invasive Species Research.</title>
        <authorList>
            <person name="McCartney M.A."/>
            <person name="Auch B."/>
            <person name="Kono T."/>
            <person name="Mallez S."/>
            <person name="Zhang Y."/>
            <person name="Obille A."/>
            <person name="Becker A."/>
            <person name="Abrahante J.E."/>
            <person name="Garbe J."/>
            <person name="Badalamenti J.P."/>
            <person name="Herman A."/>
            <person name="Mangelson H."/>
            <person name="Liachko I."/>
            <person name="Sullivan S."/>
            <person name="Sone E.D."/>
            <person name="Koren S."/>
            <person name="Silverstein K.A.T."/>
            <person name="Beckman K.B."/>
            <person name="Gohl D.M."/>
        </authorList>
    </citation>
    <scope>NUCLEOTIDE SEQUENCE</scope>
    <source>
        <strain evidence="1">Duluth1</strain>
        <tissue evidence="1">Whole animal</tissue>
    </source>
</reference>
<organism evidence="1 2">
    <name type="scientific">Dreissena polymorpha</name>
    <name type="common">Zebra mussel</name>
    <name type="synonym">Mytilus polymorpha</name>
    <dbReference type="NCBI Taxonomy" id="45954"/>
    <lineage>
        <taxon>Eukaryota</taxon>
        <taxon>Metazoa</taxon>
        <taxon>Spiralia</taxon>
        <taxon>Lophotrochozoa</taxon>
        <taxon>Mollusca</taxon>
        <taxon>Bivalvia</taxon>
        <taxon>Autobranchia</taxon>
        <taxon>Heteroconchia</taxon>
        <taxon>Euheterodonta</taxon>
        <taxon>Imparidentia</taxon>
        <taxon>Neoheterodontei</taxon>
        <taxon>Myida</taxon>
        <taxon>Dreissenoidea</taxon>
        <taxon>Dreissenidae</taxon>
        <taxon>Dreissena</taxon>
    </lineage>
</organism>
<sequence>MILNGKPTHFPKRTNSTPGFLRRYIRYCAKAAGKPNASLTSVCRVCRDGHTREAIIWLGLLFLL</sequence>
<keyword evidence="2" id="KW-1185">Reference proteome</keyword>
<protein>
    <submittedName>
        <fullName evidence="1">Uncharacterized protein</fullName>
    </submittedName>
</protein>
<dbReference type="AlphaFoldDB" id="A0A9D4IJ21"/>
<proteinExistence type="predicted"/>
<evidence type="ECO:0000313" key="2">
    <source>
        <dbReference type="Proteomes" id="UP000828390"/>
    </source>
</evidence>
<dbReference type="Proteomes" id="UP000828390">
    <property type="component" value="Unassembled WGS sequence"/>
</dbReference>
<evidence type="ECO:0000313" key="1">
    <source>
        <dbReference type="EMBL" id="KAH3776075.1"/>
    </source>
</evidence>
<name>A0A9D4IJ21_DREPO</name>
<accession>A0A9D4IJ21</accession>